<keyword evidence="4" id="KW-0411">Iron-sulfur</keyword>
<dbReference type="InterPro" id="IPR050572">
    <property type="entry name" value="Fe-S_Ferredoxin"/>
</dbReference>
<evidence type="ECO:0000256" key="3">
    <source>
        <dbReference type="ARBA" id="ARBA00023004"/>
    </source>
</evidence>
<organism evidence="6">
    <name type="scientific">Cupriavidus necator</name>
    <name type="common">Alcaligenes eutrophus</name>
    <name type="synonym">Ralstonia eutropha</name>
    <dbReference type="NCBI Taxonomy" id="106590"/>
    <lineage>
        <taxon>Bacteria</taxon>
        <taxon>Pseudomonadati</taxon>
        <taxon>Pseudomonadota</taxon>
        <taxon>Betaproteobacteria</taxon>
        <taxon>Burkholderiales</taxon>
        <taxon>Burkholderiaceae</taxon>
        <taxon>Cupriavidus</taxon>
    </lineage>
</organism>
<dbReference type="AlphaFoldDB" id="A0A1K0IA21"/>
<sequence>MLDFVLDHLARHAPVPAPSVPLPAGAPIGAIAVDTGKCTMCMACVGACPSQALRDNPERPVLSFIERNCVQCGLCEKTCPEDAISLVPRLLAGDAARRPVTLNETQPFHCIRCAKPFGTAQMVESMLVRLAGHPAFAGAAAERLKMCPDCRVIDMIERETGTATGATLR</sequence>
<evidence type="ECO:0000313" key="6">
    <source>
        <dbReference type="EMBL" id="SCU74144.1"/>
    </source>
</evidence>
<dbReference type="PANTHER" id="PTHR43687:SF4">
    <property type="entry name" value="BLR5484 PROTEIN"/>
    <property type="match status" value="1"/>
</dbReference>
<keyword evidence="2" id="KW-0479">Metal-binding</keyword>
<keyword evidence="1" id="KW-0004">4Fe-4S</keyword>
<evidence type="ECO:0000259" key="5">
    <source>
        <dbReference type="PROSITE" id="PS51379"/>
    </source>
</evidence>
<keyword evidence="3" id="KW-0408">Iron</keyword>
<dbReference type="GO" id="GO:0051539">
    <property type="term" value="F:4 iron, 4 sulfur cluster binding"/>
    <property type="evidence" value="ECO:0007669"/>
    <property type="project" value="UniProtKB-KW"/>
</dbReference>
<proteinExistence type="predicted"/>
<evidence type="ECO:0000256" key="1">
    <source>
        <dbReference type="ARBA" id="ARBA00022485"/>
    </source>
</evidence>
<dbReference type="InterPro" id="IPR017900">
    <property type="entry name" value="4Fe4S_Fe_S_CS"/>
</dbReference>
<dbReference type="SUPFAM" id="SSF54862">
    <property type="entry name" value="4Fe-4S ferredoxins"/>
    <property type="match status" value="1"/>
</dbReference>
<feature type="domain" description="4Fe-4S ferredoxin-type" evidence="5">
    <location>
        <begin position="29"/>
        <end position="54"/>
    </location>
</feature>
<evidence type="ECO:0000256" key="4">
    <source>
        <dbReference type="ARBA" id="ARBA00023014"/>
    </source>
</evidence>
<dbReference type="PANTHER" id="PTHR43687">
    <property type="entry name" value="ADENYLYLSULFATE REDUCTASE, BETA SUBUNIT"/>
    <property type="match status" value="1"/>
</dbReference>
<dbReference type="PROSITE" id="PS00198">
    <property type="entry name" value="4FE4S_FER_1"/>
    <property type="match status" value="2"/>
</dbReference>
<dbReference type="Gene3D" id="3.30.70.20">
    <property type="match status" value="2"/>
</dbReference>
<dbReference type="EMBL" id="FMSH01000066">
    <property type="protein sequence ID" value="SCU74144.1"/>
    <property type="molecule type" value="Genomic_DNA"/>
</dbReference>
<dbReference type="Pfam" id="PF12838">
    <property type="entry name" value="Fer4_7"/>
    <property type="match status" value="1"/>
</dbReference>
<evidence type="ECO:0000256" key="2">
    <source>
        <dbReference type="ARBA" id="ARBA00022723"/>
    </source>
</evidence>
<accession>A0A1K0IA21</accession>
<reference evidence="6" key="1">
    <citation type="submission" date="2016-09" db="EMBL/GenBank/DDBJ databases">
        <authorList>
            <person name="Capua I."/>
            <person name="De Benedictis P."/>
            <person name="Joannis T."/>
            <person name="Lombin L.H."/>
            <person name="Cattoli G."/>
        </authorList>
    </citation>
    <scope>NUCLEOTIDE SEQUENCE</scope>
    <source>
        <strain evidence="6">B9</strain>
    </source>
</reference>
<feature type="domain" description="4Fe-4S ferredoxin-type" evidence="5">
    <location>
        <begin position="58"/>
        <end position="89"/>
    </location>
</feature>
<gene>
    <name evidence="6" type="ORF">CNECB9_1580006</name>
</gene>
<dbReference type="PROSITE" id="PS51379">
    <property type="entry name" value="4FE4S_FER_2"/>
    <property type="match status" value="2"/>
</dbReference>
<name>A0A1K0IA21_CUPNE</name>
<dbReference type="InterPro" id="IPR017896">
    <property type="entry name" value="4Fe4S_Fe-S-bd"/>
</dbReference>
<dbReference type="GO" id="GO:0046872">
    <property type="term" value="F:metal ion binding"/>
    <property type="evidence" value="ECO:0007669"/>
    <property type="project" value="UniProtKB-KW"/>
</dbReference>
<protein>
    <submittedName>
        <fullName evidence="6">Ferredoxin</fullName>
    </submittedName>
</protein>